<dbReference type="Proteomes" id="UP000095284">
    <property type="component" value="Unplaced"/>
</dbReference>
<dbReference type="OrthoDB" id="5547302at2759"/>
<dbReference type="CDD" id="cd03587">
    <property type="entry name" value="SOCS"/>
    <property type="match status" value="1"/>
</dbReference>
<dbReference type="Gene3D" id="2.60.120.920">
    <property type="match status" value="1"/>
</dbReference>
<dbReference type="Pfam" id="PF00622">
    <property type="entry name" value="SPRY"/>
    <property type="match status" value="1"/>
</dbReference>
<evidence type="ECO:0000259" key="1">
    <source>
        <dbReference type="PROSITE" id="PS50225"/>
    </source>
</evidence>
<reference evidence="2" key="2">
    <citation type="submission" date="2020-09" db="EMBL/GenBank/DDBJ databases">
        <authorList>
            <person name="Kikuchi T."/>
        </authorList>
    </citation>
    <scope>NUCLEOTIDE SEQUENCE</scope>
    <source>
        <strain evidence="2">Ka4C1</strain>
    </source>
</reference>
<evidence type="ECO:0000313" key="2">
    <source>
        <dbReference type="EMBL" id="CAD5218017.1"/>
    </source>
</evidence>
<feature type="domain" description="SOCS box" evidence="1">
    <location>
        <begin position="321"/>
        <end position="365"/>
    </location>
</feature>
<dbReference type="InterPro" id="IPR001496">
    <property type="entry name" value="SOCS_box"/>
</dbReference>
<dbReference type="PROSITE" id="PS50225">
    <property type="entry name" value="SOCS"/>
    <property type="match status" value="1"/>
</dbReference>
<dbReference type="EMBL" id="CAJFCV020000002">
    <property type="protein sequence ID" value="CAG9102424.1"/>
    <property type="molecule type" value="Genomic_DNA"/>
</dbReference>
<dbReference type="PANTHER" id="PTHR12245:SF11">
    <property type="entry name" value="PROTEIN GUSTAVUS"/>
    <property type="match status" value="1"/>
</dbReference>
<accession>A0A1I7SRG7</accession>
<keyword evidence="4" id="KW-1185">Reference proteome</keyword>
<dbReference type="SMR" id="A0A1I7SRG7"/>
<dbReference type="InterPro" id="IPR013320">
    <property type="entry name" value="ConA-like_dom_sf"/>
</dbReference>
<dbReference type="SUPFAM" id="SSF49899">
    <property type="entry name" value="Concanavalin A-like lectins/glucanases"/>
    <property type="match status" value="1"/>
</dbReference>
<evidence type="ECO:0000313" key="3">
    <source>
        <dbReference type="Proteomes" id="UP000095284"/>
    </source>
</evidence>
<evidence type="ECO:0000313" key="5">
    <source>
        <dbReference type="WBParaSite" id="BXY_1563100.1"/>
    </source>
</evidence>
<dbReference type="SMART" id="SM00969">
    <property type="entry name" value="SOCS_box"/>
    <property type="match status" value="1"/>
</dbReference>
<evidence type="ECO:0000313" key="4">
    <source>
        <dbReference type="Proteomes" id="UP000659654"/>
    </source>
</evidence>
<dbReference type="GO" id="GO:0043161">
    <property type="term" value="P:proteasome-mediated ubiquitin-dependent protein catabolic process"/>
    <property type="evidence" value="ECO:0007669"/>
    <property type="project" value="TreeGrafter"/>
</dbReference>
<dbReference type="InterPro" id="IPR003877">
    <property type="entry name" value="SPRY_dom"/>
</dbReference>
<dbReference type="Proteomes" id="UP000659654">
    <property type="component" value="Unassembled WGS sequence"/>
</dbReference>
<dbReference type="EMBL" id="CAJFDI010000002">
    <property type="protein sequence ID" value="CAD5218017.1"/>
    <property type="molecule type" value="Genomic_DNA"/>
</dbReference>
<organism evidence="3 5">
    <name type="scientific">Bursaphelenchus xylophilus</name>
    <name type="common">Pinewood nematode worm</name>
    <name type="synonym">Aphelenchoides xylophilus</name>
    <dbReference type="NCBI Taxonomy" id="6326"/>
    <lineage>
        <taxon>Eukaryota</taxon>
        <taxon>Metazoa</taxon>
        <taxon>Ecdysozoa</taxon>
        <taxon>Nematoda</taxon>
        <taxon>Chromadorea</taxon>
        <taxon>Rhabditida</taxon>
        <taxon>Tylenchina</taxon>
        <taxon>Tylenchomorpha</taxon>
        <taxon>Aphelenchoidea</taxon>
        <taxon>Aphelenchoididae</taxon>
        <taxon>Bursaphelenchus</taxon>
    </lineage>
</organism>
<dbReference type="GO" id="GO:0019005">
    <property type="term" value="C:SCF ubiquitin ligase complex"/>
    <property type="evidence" value="ECO:0007669"/>
    <property type="project" value="TreeGrafter"/>
</dbReference>
<dbReference type="InterPro" id="IPR050672">
    <property type="entry name" value="FBXO45-Fsn/SPSB_families"/>
</dbReference>
<proteinExistence type="predicted"/>
<dbReference type="eggNOG" id="KOG3953">
    <property type="taxonomic scope" value="Eukaryota"/>
</dbReference>
<dbReference type="WBParaSite" id="BXY_1563100.1">
    <property type="protein sequence ID" value="BXY_1563100.1"/>
    <property type="gene ID" value="BXY_1563100"/>
</dbReference>
<dbReference type="Proteomes" id="UP000582659">
    <property type="component" value="Unassembled WGS sequence"/>
</dbReference>
<dbReference type="InterPro" id="IPR043136">
    <property type="entry name" value="B30.2/SPRY_sf"/>
</dbReference>
<gene>
    <name evidence="2" type="ORF">BXYJ_LOCUS5410</name>
</gene>
<protein>
    <submittedName>
        <fullName evidence="2">(pine wood nematode) hypothetical protein</fullName>
    </submittedName>
    <submittedName>
        <fullName evidence="5">SOCS box domain-containing protein</fullName>
    </submittedName>
</protein>
<name>A0A1I7SRG7_BURXY</name>
<dbReference type="PANTHER" id="PTHR12245">
    <property type="entry name" value="SPRY DOMAIN CONTAINING SOCS BOX PROTEIN"/>
    <property type="match status" value="1"/>
</dbReference>
<dbReference type="AlphaFoldDB" id="A0A1I7SRG7"/>
<reference evidence="5" key="1">
    <citation type="submission" date="2016-11" db="UniProtKB">
        <authorList>
            <consortium name="WormBaseParasite"/>
        </authorList>
    </citation>
    <scope>IDENTIFICATION</scope>
</reference>
<sequence length="408" mass="47422">MAAQTTRPRPRNYLYVEEEDEFSKRIEIRKEDVHRILRSIEGRTHPREPVRIAQKLSGRIYRFAVNHFSRLLSGKKPATPPEPTQRLKKPPKFSKLDRYVSIHNATFYDVAFVNGEEFPSRVRELLSQPPPPLPRQIRHGWGLSFSSWNMFHDSEEMDELTIGRLPVAQSTDLARGNLGYINGLRIWEVKWPVNQRGTHAVIGVCTSAQDRQSPGYVELLGHGAEGWGWDIVNNRCIHNQKEYPPWSYPRAEIRKNGFKVPETFYMILDLDDKTLAFCTDDTYFGIAYCHLKGHPRVLHPAASAVWGMCKITLKYRGCLHKPHDLQNLCRRKLRRQLGPYTFNERLPYLLLPPRINAYLNYKYIPNYAFLNIDNPRLRAKAMKAAKIMGIEPKKEQPPRETEIAKVIQ</sequence>